<evidence type="ECO:0000259" key="11">
    <source>
        <dbReference type="PROSITE" id="PS51379"/>
    </source>
</evidence>
<dbReference type="GO" id="GO:0030313">
    <property type="term" value="C:cell envelope"/>
    <property type="evidence" value="ECO:0007669"/>
    <property type="project" value="UniProtKB-SubCell"/>
</dbReference>
<dbReference type="GO" id="GO:0046872">
    <property type="term" value="F:metal ion binding"/>
    <property type="evidence" value="ECO:0007669"/>
    <property type="project" value="UniProtKB-KW"/>
</dbReference>
<dbReference type="Gene3D" id="2.40.30.10">
    <property type="entry name" value="Translation factors"/>
    <property type="match status" value="1"/>
</dbReference>
<dbReference type="Gene3D" id="3.40.50.80">
    <property type="entry name" value="Nucleotide-binding domain of ferredoxin-NADP reductase (FNR) module"/>
    <property type="match status" value="1"/>
</dbReference>
<dbReference type="CDD" id="cd06185">
    <property type="entry name" value="PDR_like"/>
    <property type="match status" value="1"/>
</dbReference>
<dbReference type="SUPFAM" id="SSF52343">
    <property type="entry name" value="Ferredoxin reductase-like, C-terminal NADP-linked domain"/>
    <property type="match status" value="1"/>
</dbReference>
<dbReference type="InterPro" id="IPR001041">
    <property type="entry name" value="2Fe-2S_ferredoxin-type"/>
</dbReference>
<feature type="domain" description="FAD-binding FR-type" evidence="12">
    <location>
        <begin position="753"/>
        <end position="855"/>
    </location>
</feature>
<evidence type="ECO:0000256" key="8">
    <source>
        <dbReference type="ARBA" id="ARBA00023014"/>
    </source>
</evidence>
<dbReference type="PRINTS" id="PR00409">
    <property type="entry name" value="PHDIOXRDTASE"/>
</dbReference>
<dbReference type="InterPro" id="IPR050415">
    <property type="entry name" value="MRET"/>
</dbReference>
<dbReference type="Pfam" id="PF00111">
    <property type="entry name" value="Fer2"/>
    <property type="match status" value="1"/>
</dbReference>
<dbReference type="GO" id="GO:0016491">
    <property type="term" value="F:oxidoreductase activity"/>
    <property type="evidence" value="ECO:0007669"/>
    <property type="project" value="UniProtKB-KW"/>
</dbReference>
<dbReference type="Gene3D" id="3.30.70.20">
    <property type="match status" value="1"/>
</dbReference>
<dbReference type="PROSITE" id="PS00198">
    <property type="entry name" value="4FE4S_FER_1"/>
    <property type="match status" value="1"/>
</dbReference>
<evidence type="ECO:0000256" key="9">
    <source>
        <dbReference type="ARBA" id="ARBA00023136"/>
    </source>
</evidence>
<name>A0A3B0QYI3_9ZZZZ</name>
<keyword evidence="5" id="KW-0732">Signal</keyword>
<protein>
    <submittedName>
        <fullName evidence="13">Flavodoxin reductases (Ferredoxin-NADPH reductases) family 1 Vanillate O-demethylase oxidoreductase</fullName>
        <ecNumber evidence="13">1.14.13.-</ecNumber>
    </submittedName>
</protein>
<dbReference type="EMBL" id="UOED01000003">
    <property type="protein sequence ID" value="VAV86380.1"/>
    <property type="molecule type" value="Genomic_DNA"/>
</dbReference>
<keyword evidence="13" id="KW-0489">Methyltransferase</keyword>
<dbReference type="SUPFAM" id="SSF54862">
    <property type="entry name" value="4Fe-4S ferredoxins"/>
    <property type="match status" value="1"/>
</dbReference>
<keyword evidence="9" id="KW-0472">Membrane</keyword>
<sequence>MRFFSYKDRPFHLGPYPLESLKRTTEPVDFTAVPPMTALPFARPDDPASVVNAMQDYQAVLDAIRDGMVKKDKAEIPDDLIARAQNLKSFGYYCDASQVGICALPKEALLETPIVNPDIQRLAEILKHKQTNTLASGVDAIMAELKATMEAPPTAINHHSHAIVFLYEFPRDPKADECGADWIQDCQLERAAVRAAETVATLANYIRLLGHEARAHSHSSSDVNLHALAVAAGLATVEQDTDGPYLTTPHMGRRFGIGAITTTLEMTPDLPLSQNSRPGLTWWLGKGMAKNGFNQQMFKNRPFKDGAFPFERSKTQDTPTTFIDEDRVARVPKRADMFARALFGDMGPALQNAAKNGNYVRKNPTSFAARAGLGAFIVIQNGEAAPKVADKTQDAGRNADNVKAALYFLGADAVGISRCPDWAYYSHDAGGEAITPYHKNAISVIIDQGHETMDGASGDDWIACAQSMRAYLRFSLLGGIIAGHIRALGYSARAHTVMDGEVLQPPLLLLSGLGEVSRIGEVILNPYLGPRLKSGVITTDMPLRHDKPINFGLQNFCDACNKCARECPSGAITAGPKLMFNGYEIWKSDSQKCLSYRVGQTAGAMCGRCMKTCPWNLEGLFAEAPFRWLASKAPWAAKPLAKFDDWLGNGRLNPVKKWWWDLVMVDEGPYQMAPETNKRELQVDLDLKYEDQTLAVYPANLAPPPYPAPFPMDREAGIEAYENLITAKAYKKRLKLGDVTGLSHKFTLPEGPPPVFQVEISKVEKMTPDVTKYEFSREDGTPLPPFEAGAHIDVVVAPEYLRQYSLSGDPANLSRYQIAVLREDEGRGGSKLMHRIFTEGRKVFISPPRNHFPLAETAAKSFLMGGGIGVTPMIAMAHRLHSLGRDFELHYSCSTRQVAGFLTDLAAAAWSDKVHYHFSDEGSRAELDKIFSKPNPDHHIYVCGPDRFMSAVLEAGEKAGYGEENLHREYFSVPEVPEYVNHDFTLQLAKTGKDIPVPADMSATDALAKAGIHVDVKCSDGLCGVCACGLLNGDVDHRDFVLSKKARETKIILCSSRARDKDGVVTIDL</sequence>
<feature type="domain" description="2Fe-2S ferredoxin-type" evidence="10">
    <location>
        <begin position="982"/>
        <end position="1069"/>
    </location>
</feature>
<dbReference type="InterPro" id="IPR006058">
    <property type="entry name" value="2Fe2S_fd_BS"/>
</dbReference>
<dbReference type="SUPFAM" id="SSF54292">
    <property type="entry name" value="2Fe-2S ferredoxin-like"/>
    <property type="match status" value="1"/>
</dbReference>
<evidence type="ECO:0000259" key="10">
    <source>
        <dbReference type="PROSITE" id="PS51085"/>
    </source>
</evidence>
<keyword evidence="2" id="KW-0285">Flavoprotein</keyword>
<dbReference type="PROSITE" id="PS51379">
    <property type="entry name" value="4FE4S_FER_2"/>
    <property type="match status" value="1"/>
</dbReference>
<evidence type="ECO:0000256" key="1">
    <source>
        <dbReference type="ARBA" id="ARBA00004196"/>
    </source>
</evidence>
<keyword evidence="6 13" id="KW-0560">Oxidoreductase</keyword>
<evidence type="ECO:0000259" key="12">
    <source>
        <dbReference type="PROSITE" id="PS51384"/>
    </source>
</evidence>
<evidence type="ECO:0000256" key="7">
    <source>
        <dbReference type="ARBA" id="ARBA00023004"/>
    </source>
</evidence>
<dbReference type="InterPro" id="IPR017900">
    <property type="entry name" value="4Fe4S_Fe_S_CS"/>
</dbReference>
<keyword evidence="3" id="KW-0001">2Fe-2S</keyword>
<dbReference type="GO" id="GO:0032259">
    <property type="term" value="P:methylation"/>
    <property type="evidence" value="ECO:0007669"/>
    <property type="project" value="UniProtKB-KW"/>
</dbReference>
<dbReference type="InterPro" id="IPR036010">
    <property type="entry name" value="2Fe-2S_ferredoxin-like_sf"/>
</dbReference>
<dbReference type="GO" id="GO:0008168">
    <property type="term" value="F:methyltransferase activity"/>
    <property type="evidence" value="ECO:0007669"/>
    <property type="project" value="UniProtKB-KW"/>
</dbReference>
<dbReference type="EC" id="1.14.13.-" evidence="13"/>
<keyword evidence="8" id="KW-0411">Iron-sulfur</keyword>
<reference evidence="13" key="1">
    <citation type="submission" date="2018-06" db="EMBL/GenBank/DDBJ databases">
        <authorList>
            <person name="Zhirakovskaya E."/>
        </authorList>
    </citation>
    <scope>NUCLEOTIDE SEQUENCE</scope>
</reference>
<dbReference type="InterPro" id="IPR039261">
    <property type="entry name" value="FNR_nucleotide-bd"/>
</dbReference>
<dbReference type="AlphaFoldDB" id="A0A3B0QYI3"/>
<keyword evidence="7" id="KW-0408">Iron</keyword>
<dbReference type="InterPro" id="IPR017896">
    <property type="entry name" value="4Fe4S_Fe-S-bd"/>
</dbReference>
<dbReference type="PANTHER" id="PTHR47354">
    <property type="entry name" value="NADH OXIDOREDUCTASE HCR"/>
    <property type="match status" value="1"/>
</dbReference>
<dbReference type="PROSITE" id="PS51384">
    <property type="entry name" value="FAD_FR"/>
    <property type="match status" value="1"/>
</dbReference>
<dbReference type="Pfam" id="PF12838">
    <property type="entry name" value="Fer4_7"/>
    <property type="match status" value="1"/>
</dbReference>
<gene>
    <name evidence="13" type="ORF">MNBD_ALPHA02-1591</name>
</gene>
<dbReference type="InterPro" id="IPR017927">
    <property type="entry name" value="FAD-bd_FR_type"/>
</dbReference>
<organism evidence="13">
    <name type="scientific">hydrothermal vent metagenome</name>
    <dbReference type="NCBI Taxonomy" id="652676"/>
    <lineage>
        <taxon>unclassified sequences</taxon>
        <taxon>metagenomes</taxon>
        <taxon>ecological metagenomes</taxon>
    </lineage>
</organism>
<dbReference type="InterPro" id="IPR017938">
    <property type="entry name" value="Riboflavin_synthase-like_b-brl"/>
</dbReference>
<dbReference type="InterPro" id="IPR012832">
    <property type="entry name" value="RDH"/>
</dbReference>
<feature type="domain" description="4Fe-4S ferredoxin-type" evidence="11">
    <location>
        <begin position="547"/>
        <end position="577"/>
    </location>
</feature>
<evidence type="ECO:0000313" key="13">
    <source>
        <dbReference type="EMBL" id="VAV86380.1"/>
    </source>
</evidence>
<keyword evidence="4" id="KW-0479">Metal-binding</keyword>
<proteinExistence type="predicted"/>
<dbReference type="SUPFAM" id="SSF63380">
    <property type="entry name" value="Riboflavin synthase domain-like"/>
    <property type="match status" value="1"/>
</dbReference>
<evidence type="ECO:0000256" key="6">
    <source>
        <dbReference type="ARBA" id="ARBA00023002"/>
    </source>
</evidence>
<dbReference type="PROSITE" id="PS51085">
    <property type="entry name" value="2FE2S_FER_2"/>
    <property type="match status" value="1"/>
</dbReference>
<dbReference type="CDD" id="cd00207">
    <property type="entry name" value="fer2"/>
    <property type="match status" value="1"/>
</dbReference>
<comment type="subcellular location">
    <subcellularLocation>
        <location evidence="1">Cell envelope</location>
    </subcellularLocation>
</comment>
<evidence type="ECO:0000256" key="4">
    <source>
        <dbReference type="ARBA" id="ARBA00022723"/>
    </source>
</evidence>
<dbReference type="GO" id="GO:0051537">
    <property type="term" value="F:2 iron, 2 sulfur cluster binding"/>
    <property type="evidence" value="ECO:0007669"/>
    <property type="project" value="UniProtKB-KW"/>
</dbReference>
<dbReference type="PANTHER" id="PTHR47354:SF1">
    <property type="entry name" value="CARNITINE MONOOXYGENASE REDUCTASE SUBUNIT"/>
    <property type="match status" value="1"/>
</dbReference>
<keyword evidence="13" id="KW-0808">Transferase</keyword>
<dbReference type="InterPro" id="IPR012675">
    <property type="entry name" value="Beta-grasp_dom_sf"/>
</dbReference>
<dbReference type="PROSITE" id="PS00197">
    <property type="entry name" value="2FE2S_FER_1"/>
    <property type="match status" value="1"/>
</dbReference>
<dbReference type="NCBIfam" id="TIGR02486">
    <property type="entry name" value="RDH"/>
    <property type="match status" value="1"/>
</dbReference>
<evidence type="ECO:0000256" key="3">
    <source>
        <dbReference type="ARBA" id="ARBA00022714"/>
    </source>
</evidence>
<evidence type="ECO:0000256" key="5">
    <source>
        <dbReference type="ARBA" id="ARBA00022729"/>
    </source>
</evidence>
<evidence type="ECO:0000256" key="2">
    <source>
        <dbReference type="ARBA" id="ARBA00022630"/>
    </source>
</evidence>
<dbReference type="Gene3D" id="3.10.20.30">
    <property type="match status" value="1"/>
</dbReference>
<accession>A0A3B0QYI3</accession>